<dbReference type="NCBIfam" id="TIGR00580">
    <property type="entry name" value="mfd"/>
    <property type="match status" value="1"/>
</dbReference>
<evidence type="ECO:0000256" key="8">
    <source>
        <dbReference type="ARBA" id="ARBA00023204"/>
    </source>
</evidence>
<evidence type="ECO:0000313" key="13">
    <source>
        <dbReference type="Proteomes" id="UP000320679"/>
    </source>
</evidence>
<dbReference type="GO" id="GO:0000716">
    <property type="term" value="P:transcription-coupled nucleotide-excision repair, DNA damage recognition"/>
    <property type="evidence" value="ECO:0007669"/>
    <property type="project" value="UniProtKB-UniRule"/>
</dbReference>
<evidence type="ECO:0000259" key="10">
    <source>
        <dbReference type="PROSITE" id="PS51192"/>
    </source>
</evidence>
<dbReference type="GO" id="GO:0005737">
    <property type="term" value="C:cytoplasm"/>
    <property type="evidence" value="ECO:0007669"/>
    <property type="project" value="UniProtKB-SubCell"/>
</dbReference>
<dbReference type="Pfam" id="PF00270">
    <property type="entry name" value="DEAD"/>
    <property type="match status" value="1"/>
</dbReference>
<accession>A0A523V1V6</accession>
<dbReference type="Gene3D" id="2.40.10.170">
    <property type="match status" value="1"/>
</dbReference>
<keyword evidence="7 9" id="KW-0238">DNA-binding</keyword>
<dbReference type="InterPro" id="IPR005118">
    <property type="entry name" value="TRCF_C"/>
</dbReference>
<dbReference type="SUPFAM" id="SSF143517">
    <property type="entry name" value="TRCF domain-like"/>
    <property type="match status" value="1"/>
</dbReference>
<protein>
    <recommendedName>
        <fullName evidence="9">Transcription-repair-coupling factor</fullName>
        <shortName evidence="9">TRCF</shortName>
        <ecNumber evidence="9">3.6.4.-</ecNumber>
    </recommendedName>
</protein>
<evidence type="ECO:0000256" key="4">
    <source>
        <dbReference type="ARBA" id="ARBA00022801"/>
    </source>
</evidence>
<keyword evidence="2 9" id="KW-0547">Nucleotide-binding</keyword>
<dbReference type="Pfam" id="PF00271">
    <property type="entry name" value="Helicase_C"/>
    <property type="match status" value="1"/>
</dbReference>
<dbReference type="InterPro" id="IPR014001">
    <property type="entry name" value="Helicase_ATP-bd"/>
</dbReference>
<dbReference type="EC" id="3.6.4.-" evidence="9"/>
<dbReference type="SMART" id="SM00490">
    <property type="entry name" value="HELICc"/>
    <property type="match status" value="1"/>
</dbReference>
<evidence type="ECO:0000256" key="2">
    <source>
        <dbReference type="ARBA" id="ARBA00022741"/>
    </source>
</evidence>
<dbReference type="PANTHER" id="PTHR47964:SF1">
    <property type="entry name" value="ATP-DEPENDENT DNA HELICASE HOMOLOG RECG, CHLOROPLASTIC"/>
    <property type="match status" value="1"/>
</dbReference>
<comment type="caution">
    <text evidence="12">The sequence shown here is derived from an EMBL/GenBank/DDBJ whole genome shotgun (WGS) entry which is preliminary data.</text>
</comment>
<evidence type="ECO:0000256" key="5">
    <source>
        <dbReference type="ARBA" id="ARBA00022806"/>
    </source>
</evidence>
<dbReference type="GO" id="GO:0005524">
    <property type="term" value="F:ATP binding"/>
    <property type="evidence" value="ECO:0007669"/>
    <property type="project" value="UniProtKB-UniRule"/>
</dbReference>
<dbReference type="Gene3D" id="3.90.1150.50">
    <property type="entry name" value="Transcription-repair-coupling factor, D7 domain"/>
    <property type="match status" value="1"/>
</dbReference>
<dbReference type="SMART" id="SM00487">
    <property type="entry name" value="DEXDc"/>
    <property type="match status" value="1"/>
</dbReference>
<evidence type="ECO:0000256" key="1">
    <source>
        <dbReference type="ARBA" id="ARBA00022490"/>
    </source>
</evidence>
<dbReference type="SUPFAM" id="SSF141259">
    <property type="entry name" value="CarD-like"/>
    <property type="match status" value="1"/>
</dbReference>
<dbReference type="CDD" id="cd17991">
    <property type="entry name" value="DEXHc_TRCF"/>
    <property type="match status" value="1"/>
</dbReference>
<feature type="domain" description="Helicase ATP-binding" evidence="10">
    <location>
        <begin position="512"/>
        <end position="673"/>
    </location>
</feature>
<dbReference type="InterPro" id="IPR003711">
    <property type="entry name" value="CarD-like/TRCF_RID"/>
</dbReference>
<dbReference type="EMBL" id="SOJK01000004">
    <property type="protein sequence ID" value="TET48719.1"/>
    <property type="molecule type" value="Genomic_DNA"/>
</dbReference>
<dbReference type="HAMAP" id="MF_00969">
    <property type="entry name" value="TRCF"/>
    <property type="match status" value="1"/>
</dbReference>
<dbReference type="GO" id="GO:0006355">
    <property type="term" value="P:regulation of DNA-templated transcription"/>
    <property type="evidence" value="ECO:0007669"/>
    <property type="project" value="UniProtKB-UniRule"/>
</dbReference>
<proteinExistence type="inferred from homology"/>
<dbReference type="SMART" id="SM01058">
    <property type="entry name" value="CarD_TRCF"/>
    <property type="match status" value="1"/>
</dbReference>
<evidence type="ECO:0000256" key="7">
    <source>
        <dbReference type="ARBA" id="ARBA00023125"/>
    </source>
</evidence>
<dbReference type="Gene3D" id="3.40.50.300">
    <property type="entry name" value="P-loop containing nucleotide triphosphate hydrolases"/>
    <property type="match status" value="2"/>
</dbReference>
<organism evidence="12 13">
    <name type="scientific">Aerophobetes bacterium</name>
    <dbReference type="NCBI Taxonomy" id="2030807"/>
    <lineage>
        <taxon>Bacteria</taxon>
        <taxon>Candidatus Aerophobota</taxon>
    </lineage>
</organism>
<dbReference type="PANTHER" id="PTHR47964">
    <property type="entry name" value="ATP-DEPENDENT DNA HELICASE HOMOLOG RECG, CHLOROPLASTIC"/>
    <property type="match status" value="1"/>
</dbReference>
<dbReference type="GO" id="GO:0003684">
    <property type="term" value="F:damaged DNA binding"/>
    <property type="evidence" value="ECO:0007669"/>
    <property type="project" value="InterPro"/>
</dbReference>
<dbReference type="InterPro" id="IPR036101">
    <property type="entry name" value="CarD-like/TRCF_RID_sf"/>
</dbReference>
<dbReference type="Gene3D" id="3.40.50.11180">
    <property type="match status" value="1"/>
</dbReference>
<comment type="subcellular location">
    <subcellularLocation>
        <location evidence="9">Cytoplasm</location>
    </subcellularLocation>
</comment>
<dbReference type="SUPFAM" id="SSF52540">
    <property type="entry name" value="P-loop containing nucleoside triphosphate hydrolases"/>
    <property type="match status" value="3"/>
</dbReference>
<evidence type="ECO:0000256" key="3">
    <source>
        <dbReference type="ARBA" id="ARBA00022763"/>
    </source>
</evidence>
<dbReference type="InterPro" id="IPR047112">
    <property type="entry name" value="RecG/Mfd"/>
</dbReference>
<evidence type="ECO:0000256" key="9">
    <source>
        <dbReference type="HAMAP-Rule" id="MF_00969"/>
    </source>
</evidence>
<dbReference type="Proteomes" id="UP000320679">
    <property type="component" value="Unassembled WGS sequence"/>
</dbReference>
<reference evidence="12 13" key="1">
    <citation type="submission" date="2019-03" db="EMBL/GenBank/DDBJ databases">
        <title>Metabolic potential of uncultured bacteria and archaea associated with petroleum seepage in deep-sea sediments.</title>
        <authorList>
            <person name="Dong X."/>
            <person name="Hubert C."/>
        </authorList>
    </citation>
    <scope>NUCLEOTIDE SEQUENCE [LARGE SCALE GENOMIC DNA]</scope>
    <source>
        <strain evidence="12">E29_bin78</strain>
    </source>
</reference>
<dbReference type="InterPro" id="IPR001650">
    <property type="entry name" value="Helicase_C-like"/>
</dbReference>
<dbReference type="InterPro" id="IPR004576">
    <property type="entry name" value="Mfd"/>
</dbReference>
<dbReference type="InterPro" id="IPR027417">
    <property type="entry name" value="P-loop_NTPase"/>
</dbReference>
<dbReference type="PROSITE" id="PS51192">
    <property type="entry name" value="HELICASE_ATP_BIND_1"/>
    <property type="match status" value="1"/>
</dbReference>
<comment type="similarity">
    <text evidence="9">In the N-terminal section; belongs to the UvrB family.</text>
</comment>
<keyword evidence="5" id="KW-0347">Helicase</keyword>
<name>A0A523V1V6_UNCAE</name>
<gene>
    <name evidence="9 12" type="primary">mfd</name>
    <name evidence="12" type="ORF">E3J59_00100</name>
</gene>
<dbReference type="Gene3D" id="3.30.2060.10">
    <property type="entry name" value="Penicillin-binding protein 1b domain"/>
    <property type="match status" value="1"/>
</dbReference>
<evidence type="ECO:0000256" key="6">
    <source>
        <dbReference type="ARBA" id="ARBA00022840"/>
    </source>
</evidence>
<dbReference type="AlphaFoldDB" id="A0A523V1V6"/>
<comment type="similarity">
    <text evidence="9">In the C-terminal section; belongs to the helicase family. RecG subfamily.</text>
</comment>
<keyword evidence="8 9" id="KW-0234">DNA repair</keyword>
<keyword evidence="3 9" id="KW-0227">DNA damage</keyword>
<sequence length="1039" mass="119855">MALFWRKINLPLLLVTSSHSQADDIYQDLCTFLRGKDSIFLLPSREEDQRGERLKILHELQKKRHLLVVSSLPAVLQGVPPLSFFDENIRILHIGGALKRESLLKYLIKGGYKFSPLVEEPGDYSFRGGIVDFFSPLYPYPIRVEFFGDKIDSIREFNPQTQCSLKRRKEIVLSPKNELVLSREKKGEFSALFEVFPHPSRMVLDEPALLQNHLKTLDHEHLATWHKLLSLPECLYLSTLPEKPCWIKPGSSLALSSSSLSSYQGHLDLLLQNIRSWSEKKYNIIILSSNRGGGERLKKLFTERGMDISLRDNCSLMEKFPLPFIGIGDLRRGFVFEDIKQVFITDEDIFKRYRERRKRWIDTEGRQIRTWTELKEGDYVVHIDYGIGKFSGIRTLSVEGREYDYFQVNYKAADRLYVPIDAMDRLHKYIGDSDHPPPIYNLEGGWWRLSKKRVRKAAHELAASLLHLYSIREALSGHAFSSDSDWQLEFEASFPYQETPDQLRTSGEVKRNMEKVNPMDMLVCGDAGYGKTEVAMRAAFKAVMGNKQVAVLVPTTILAEQHYRTFTERMAAYPMVIEMLSRFQRPTEQQRIIRDMKRGKVDIVIGTHRLIQNDVNFKDLGLVVIDEEQRFGVIHKKKLREFRKLADALTLSATPLPRSLYMSLVGIRPVSTIFTPPQERQTIETVVTEYNEDLVRKVILRELKREGQTFYLYNRIKDIHRVAEKIRKLVPQVSVAVAHGRMPSLELEEITKRFLDKKFNVLVCTTIIESGIDMPNVNTLIVERAEQFGLADLYQLRGRIGRGRVKGYAYFFLTSSKLLTQNARKRMEIISQLKEPGSGFQIAMQDLEIRGAGNLLGKEQHGHIAAVGFTLYSQLLSEEIRKLKGEKVDLSLPISLDLKIEARISPSYVPYHEQRFDLYRRIGELRKEKDILQFKEELRDRYGPLPVETRNLVELLGIKLLVRDLGMVSLRRKGSKVWARFSPLSPLTPQRQAKIEKSFGHEVQSLPLDQRNLVISLEGRRAKSLISLKSTLQKLKDVL</sequence>
<keyword evidence="4 9" id="KW-0378">Hydrolase</keyword>
<keyword evidence="1 9" id="KW-0963">Cytoplasm</keyword>
<keyword evidence="6 9" id="KW-0067">ATP-binding</keyword>
<dbReference type="GO" id="GO:0016787">
    <property type="term" value="F:hydrolase activity"/>
    <property type="evidence" value="ECO:0007669"/>
    <property type="project" value="UniProtKB-KW"/>
</dbReference>
<evidence type="ECO:0000259" key="11">
    <source>
        <dbReference type="PROSITE" id="PS51194"/>
    </source>
</evidence>
<dbReference type="Pfam" id="PF02559">
    <property type="entry name" value="CarD_TRCF_RID"/>
    <property type="match status" value="1"/>
</dbReference>
<dbReference type="GO" id="GO:0003678">
    <property type="term" value="F:DNA helicase activity"/>
    <property type="evidence" value="ECO:0007669"/>
    <property type="project" value="TreeGrafter"/>
</dbReference>
<dbReference type="Pfam" id="PF03461">
    <property type="entry name" value="TRCF"/>
    <property type="match status" value="1"/>
</dbReference>
<dbReference type="Pfam" id="PF17757">
    <property type="entry name" value="UvrB_inter"/>
    <property type="match status" value="1"/>
</dbReference>
<dbReference type="PROSITE" id="PS51194">
    <property type="entry name" value="HELICASE_CTER"/>
    <property type="match status" value="1"/>
</dbReference>
<dbReference type="InterPro" id="IPR037235">
    <property type="entry name" value="TRCF-like_C_D7"/>
</dbReference>
<dbReference type="SMART" id="SM00982">
    <property type="entry name" value="TRCF"/>
    <property type="match status" value="1"/>
</dbReference>
<dbReference type="InterPro" id="IPR041471">
    <property type="entry name" value="UvrB_inter"/>
</dbReference>
<feature type="domain" description="Helicase C-terminal" evidence="11">
    <location>
        <begin position="682"/>
        <end position="848"/>
    </location>
</feature>
<evidence type="ECO:0000313" key="12">
    <source>
        <dbReference type="EMBL" id="TET48719.1"/>
    </source>
</evidence>
<dbReference type="InterPro" id="IPR011545">
    <property type="entry name" value="DEAD/DEAH_box_helicase_dom"/>
</dbReference>
<comment type="function">
    <text evidence="9">Couples transcription and DNA repair by recognizing RNA polymerase (RNAP) stalled at DNA lesions. Mediates ATP-dependent release of RNAP and its truncated transcript from the DNA, and recruitment of nucleotide excision repair machinery to the damaged site.</text>
</comment>